<gene>
    <name evidence="2" type="ORF">PCOR1329_LOCUS53542</name>
</gene>
<name>A0ABN9V0V8_9DINO</name>
<feature type="region of interest" description="Disordered" evidence="1">
    <location>
        <begin position="231"/>
        <end position="251"/>
    </location>
</feature>
<dbReference type="EMBL" id="CAUYUJ010016527">
    <property type="protein sequence ID" value="CAK0866342.1"/>
    <property type="molecule type" value="Genomic_DNA"/>
</dbReference>
<organism evidence="2 3">
    <name type="scientific">Prorocentrum cordatum</name>
    <dbReference type="NCBI Taxonomy" id="2364126"/>
    <lineage>
        <taxon>Eukaryota</taxon>
        <taxon>Sar</taxon>
        <taxon>Alveolata</taxon>
        <taxon>Dinophyceae</taxon>
        <taxon>Prorocentrales</taxon>
        <taxon>Prorocentraceae</taxon>
        <taxon>Prorocentrum</taxon>
    </lineage>
</organism>
<sequence>MATVGTLSPELSNEGAERLLDKISMKSAFVERRLMNLNLQAHEAVRMLEVMTERDVRGDPTWCHRTMEDHTIGWVRAINYNYGHMFGAAYKQHADSPEPTRDESSVQDMVLRSVKPLFFEAMKRWIHEGGDFDTLRLLLADIREYGSRSNDPMRCLSDEVEQLLNLPGDDPREKALTIDPPEMSHIERVPWLANELYSVTEVNQNAIMTAVKTKHWELYAEIWPETQGNAAAPRKAGAAAAAPEATGLSTW</sequence>
<reference evidence="2" key="1">
    <citation type="submission" date="2023-10" db="EMBL/GenBank/DDBJ databases">
        <authorList>
            <person name="Chen Y."/>
            <person name="Shah S."/>
            <person name="Dougan E. K."/>
            <person name="Thang M."/>
            <person name="Chan C."/>
        </authorList>
    </citation>
    <scope>NUCLEOTIDE SEQUENCE [LARGE SCALE GENOMIC DNA]</scope>
</reference>
<keyword evidence="3" id="KW-1185">Reference proteome</keyword>
<evidence type="ECO:0000313" key="3">
    <source>
        <dbReference type="Proteomes" id="UP001189429"/>
    </source>
</evidence>
<evidence type="ECO:0000256" key="1">
    <source>
        <dbReference type="SAM" id="MobiDB-lite"/>
    </source>
</evidence>
<evidence type="ECO:0000313" key="2">
    <source>
        <dbReference type="EMBL" id="CAK0866342.1"/>
    </source>
</evidence>
<comment type="caution">
    <text evidence="2">The sequence shown here is derived from an EMBL/GenBank/DDBJ whole genome shotgun (WGS) entry which is preliminary data.</text>
</comment>
<dbReference type="Proteomes" id="UP001189429">
    <property type="component" value="Unassembled WGS sequence"/>
</dbReference>
<proteinExistence type="predicted"/>
<feature type="compositionally biased region" description="Low complexity" evidence="1">
    <location>
        <begin position="231"/>
        <end position="245"/>
    </location>
</feature>
<protein>
    <submittedName>
        <fullName evidence="2">Uncharacterized protein</fullName>
    </submittedName>
</protein>
<accession>A0ABN9V0V8</accession>